<dbReference type="InterPro" id="IPR015378">
    <property type="entry name" value="Transposase-like_Mu_C"/>
</dbReference>
<dbReference type="STRING" id="223184.AS25_01680"/>
<dbReference type="eggNOG" id="COG2801">
    <property type="taxonomic scope" value="Bacteria"/>
</dbReference>
<sequence>MLNSPVLKGEAGMDEEPYGIPSPGHLTMSDAQWEQTRLRAEVIGNLAERDHVGVAAADEAAVELGISRRQVYVLLERYRQGSGLVTDLASRRSDGGRGGNRLSEPVEQVIRELVRTRYLTRQKRSIASLHREIARVCAVRGLPVPARNTVETRIARMNPIAVGRRREGPDSVRPLQSAGDDVPAIGSILDQVQIDHTVIDLIVVDERERKPVGRPYLTLAIDVCSRCLVGMVVTLEPPSAVSVGLCLAHATGDKRPRLERLGIEADWPMSGKPKALFVDNAAEFKSEALTRGCEQHGIALDYRPLGQPHYGGIVERVIGTAMREIHELPGTTFSDPGERGRYDSEKMAALTLAELEKWLSLAVAAYHGTVHSTLGLTPAGRWAEGVLADGSPVVTENPTAFLVDFLPVIRRKLTRTGFVIDHVRYFANVLKPWIARRESLEQFIIRRDPRDISRIWVLDPEGEEYLEVPYRTLSNPAVSVWEHRQALARLRERGAAEVDEVALFRMIEQMRHISETAEKTTKRTRREAERRNHAGTTRKASPAPTPAPPATAPEPGAMRPAARFEEIEQW</sequence>
<evidence type="ECO:0000313" key="4">
    <source>
        <dbReference type="Proteomes" id="UP000030664"/>
    </source>
</evidence>
<dbReference type="GO" id="GO:0015074">
    <property type="term" value="P:DNA integration"/>
    <property type="evidence" value="ECO:0007669"/>
    <property type="project" value="InterPro"/>
</dbReference>
<dbReference type="GO" id="GO:0003676">
    <property type="term" value="F:nucleic acid binding"/>
    <property type="evidence" value="ECO:0007669"/>
    <property type="project" value="InterPro"/>
</dbReference>
<dbReference type="AlphaFoldDB" id="A0A0B0DGQ0"/>
<accession>A0A0B0DGQ0</accession>
<name>A0A0B0DGQ0_9MICC</name>
<organism evidence="3 4">
    <name type="scientific">Kocuria marina</name>
    <dbReference type="NCBI Taxonomy" id="223184"/>
    <lineage>
        <taxon>Bacteria</taxon>
        <taxon>Bacillati</taxon>
        <taxon>Actinomycetota</taxon>
        <taxon>Actinomycetes</taxon>
        <taxon>Micrococcales</taxon>
        <taxon>Micrococcaceae</taxon>
        <taxon>Kocuria</taxon>
    </lineage>
</organism>
<evidence type="ECO:0000256" key="1">
    <source>
        <dbReference type="SAM" id="MobiDB-lite"/>
    </source>
</evidence>
<gene>
    <name evidence="3" type="ORF">AS25_01680</name>
</gene>
<dbReference type="SUPFAM" id="SSF53098">
    <property type="entry name" value="Ribonuclease H-like"/>
    <property type="match status" value="1"/>
</dbReference>
<dbReference type="EMBL" id="JROM01000010">
    <property type="protein sequence ID" value="KHE75332.1"/>
    <property type="molecule type" value="Genomic_DNA"/>
</dbReference>
<dbReference type="InterPro" id="IPR036397">
    <property type="entry name" value="RNaseH_sf"/>
</dbReference>
<reference evidence="3 4" key="1">
    <citation type="submission" date="2014-09" db="EMBL/GenBank/DDBJ databases">
        <title>High-quality draft genome sequence of Kocuria marina SO9-6, an actinobacterium isolated from a copper mine.</title>
        <authorList>
            <person name="Castro D.B."/>
            <person name="Pereira L.B."/>
            <person name="Silva M.V."/>
            <person name="Silva B.P."/>
            <person name="Zanardi B.R."/>
            <person name="Carlos C."/>
            <person name="Belgini D.R."/>
            <person name="Limache E.G."/>
            <person name="Lacerda G.V."/>
            <person name="Nery M.B."/>
            <person name="Gomes M.B."/>
            <person name="Souza S."/>
            <person name="Silva T.M."/>
            <person name="Rodrigues V.D."/>
            <person name="Paulino L.C."/>
            <person name="Vicentini R."/>
            <person name="Ferraz L.F."/>
            <person name="Ottoboni L.M."/>
        </authorList>
    </citation>
    <scope>NUCLEOTIDE SEQUENCE [LARGE SCALE GENOMIC DNA]</scope>
    <source>
        <strain evidence="3 4">SO9-6</strain>
    </source>
</reference>
<dbReference type="InterPro" id="IPR012337">
    <property type="entry name" value="RNaseH-like_sf"/>
</dbReference>
<dbReference type="Gene3D" id="3.30.420.10">
    <property type="entry name" value="Ribonuclease H-like superfamily/Ribonuclease H"/>
    <property type="match status" value="1"/>
</dbReference>
<evidence type="ECO:0000313" key="3">
    <source>
        <dbReference type="EMBL" id="KHE75332.1"/>
    </source>
</evidence>
<feature type="compositionally biased region" description="Pro residues" evidence="1">
    <location>
        <begin position="543"/>
        <end position="552"/>
    </location>
</feature>
<proteinExistence type="predicted"/>
<dbReference type="Pfam" id="PF09299">
    <property type="entry name" value="Mu-transpos_C"/>
    <property type="match status" value="1"/>
</dbReference>
<dbReference type="InterPro" id="IPR001584">
    <property type="entry name" value="Integrase_cat-core"/>
</dbReference>
<dbReference type="Proteomes" id="UP000030664">
    <property type="component" value="Unassembled WGS sequence"/>
</dbReference>
<feature type="region of interest" description="Disordered" evidence="1">
    <location>
        <begin position="514"/>
        <end position="570"/>
    </location>
</feature>
<feature type="region of interest" description="Disordered" evidence="1">
    <location>
        <begin position="1"/>
        <end position="20"/>
    </location>
</feature>
<evidence type="ECO:0000259" key="2">
    <source>
        <dbReference type="PROSITE" id="PS50994"/>
    </source>
</evidence>
<feature type="compositionally biased region" description="Basic and acidic residues" evidence="1">
    <location>
        <begin position="514"/>
        <end position="532"/>
    </location>
</feature>
<dbReference type="PROSITE" id="PS50994">
    <property type="entry name" value="INTEGRASE"/>
    <property type="match status" value="1"/>
</dbReference>
<protein>
    <submittedName>
        <fullName evidence="3">Transposase</fullName>
    </submittedName>
</protein>
<comment type="caution">
    <text evidence="3">The sequence shown here is derived from an EMBL/GenBank/DDBJ whole genome shotgun (WGS) entry which is preliminary data.</text>
</comment>
<feature type="domain" description="Integrase catalytic" evidence="2">
    <location>
        <begin position="179"/>
        <end position="386"/>
    </location>
</feature>